<accession>A0ABS8PAT4</accession>
<feature type="transmembrane region" description="Helical" evidence="2">
    <location>
        <begin position="56"/>
        <end position="78"/>
    </location>
</feature>
<protein>
    <submittedName>
        <fullName evidence="3">DUF805 domain-containing protein</fullName>
    </submittedName>
</protein>
<gene>
    <name evidence="3" type="ORF">LQ327_17335</name>
</gene>
<dbReference type="RefSeq" id="WP_230735878.1">
    <property type="nucleotide sequence ID" value="NZ_JAJNDB010000003.1"/>
</dbReference>
<name>A0ABS8PAT4_9PSEU</name>
<keyword evidence="2" id="KW-1133">Transmembrane helix</keyword>
<keyword evidence="4" id="KW-1185">Reference proteome</keyword>
<reference evidence="3 4" key="1">
    <citation type="submission" date="2021-11" db="EMBL/GenBank/DDBJ databases">
        <title>Draft genome sequence of Actinomycetospora sp. SF1 isolated from the rhizosphere soil.</title>
        <authorList>
            <person name="Duangmal K."/>
            <person name="Chantavorakit T."/>
        </authorList>
    </citation>
    <scope>NUCLEOTIDE SEQUENCE [LARGE SCALE GENOMIC DNA]</scope>
    <source>
        <strain evidence="3 4">TBRC 5722</strain>
    </source>
</reference>
<feature type="transmembrane region" description="Helical" evidence="2">
    <location>
        <begin position="90"/>
        <end position="112"/>
    </location>
</feature>
<evidence type="ECO:0000313" key="4">
    <source>
        <dbReference type="Proteomes" id="UP001199469"/>
    </source>
</evidence>
<comment type="caution">
    <text evidence="3">The sequence shown here is derived from an EMBL/GenBank/DDBJ whole genome shotgun (WGS) entry which is preliminary data.</text>
</comment>
<keyword evidence="2" id="KW-0812">Transmembrane</keyword>
<evidence type="ECO:0000313" key="3">
    <source>
        <dbReference type="EMBL" id="MCD2195133.1"/>
    </source>
</evidence>
<feature type="region of interest" description="Disordered" evidence="1">
    <location>
        <begin position="123"/>
        <end position="142"/>
    </location>
</feature>
<organism evidence="3 4">
    <name type="scientific">Actinomycetospora endophytica</name>
    <dbReference type="NCBI Taxonomy" id="2291215"/>
    <lineage>
        <taxon>Bacteria</taxon>
        <taxon>Bacillati</taxon>
        <taxon>Actinomycetota</taxon>
        <taxon>Actinomycetes</taxon>
        <taxon>Pseudonocardiales</taxon>
        <taxon>Pseudonocardiaceae</taxon>
        <taxon>Actinomycetospora</taxon>
    </lineage>
</organism>
<dbReference type="Proteomes" id="UP001199469">
    <property type="component" value="Unassembled WGS sequence"/>
</dbReference>
<dbReference type="PANTHER" id="PTHR34980">
    <property type="entry name" value="INNER MEMBRANE PROTEIN-RELATED-RELATED"/>
    <property type="match status" value="1"/>
</dbReference>
<dbReference type="PANTHER" id="PTHR34980:SF2">
    <property type="entry name" value="INNER MEMBRANE PROTEIN YHAH-RELATED"/>
    <property type="match status" value="1"/>
</dbReference>
<keyword evidence="2" id="KW-0472">Membrane</keyword>
<evidence type="ECO:0000256" key="2">
    <source>
        <dbReference type="SAM" id="Phobius"/>
    </source>
</evidence>
<proteinExistence type="predicted"/>
<dbReference type="EMBL" id="JAJNDB010000003">
    <property type="protein sequence ID" value="MCD2195133.1"/>
    <property type="molecule type" value="Genomic_DNA"/>
</dbReference>
<dbReference type="InterPro" id="IPR008523">
    <property type="entry name" value="DUF805"/>
</dbReference>
<evidence type="ECO:0000256" key="1">
    <source>
        <dbReference type="SAM" id="MobiDB-lite"/>
    </source>
</evidence>
<feature type="transmembrane region" description="Helical" evidence="2">
    <location>
        <begin position="23"/>
        <end position="44"/>
    </location>
</feature>
<dbReference type="Pfam" id="PF05656">
    <property type="entry name" value="DUF805"/>
    <property type="match status" value="1"/>
</dbReference>
<sequence>MQWYLKALKQYADFSGRARRTEFWMFVLISFIISLVLAIIDSAIGTAHLYSSGGAAYYSPGILGGIYSLAVLIPTIAVTVRRLHDTDRSGWWFFIQLIPIVGSIVLLVFMCLEGTRGPNRFGLDPKAATTTSEQPGHPAMPA</sequence>